<dbReference type="Proteomes" id="UP000602510">
    <property type="component" value="Unassembled WGS sequence"/>
</dbReference>
<evidence type="ECO:0000313" key="2">
    <source>
        <dbReference type="Proteomes" id="UP000602510"/>
    </source>
</evidence>
<dbReference type="EMBL" id="WSZM01000178">
    <property type="protein sequence ID" value="KAF4039284.1"/>
    <property type="molecule type" value="Genomic_DNA"/>
</dbReference>
<proteinExistence type="predicted"/>
<accession>A0A833TA26</accession>
<dbReference type="AlphaFoldDB" id="A0A833TA26"/>
<name>A0A833TA26_PHYIN</name>
<organism evidence="1 2">
    <name type="scientific">Phytophthora infestans</name>
    <name type="common">Potato late blight agent</name>
    <name type="synonym">Botrytis infestans</name>
    <dbReference type="NCBI Taxonomy" id="4787"/>
    <lineage>
        <taxon>Eukaryota</taxon>
        <taxon>Sar</taxon>
        <taxon>Stramenopiles</taxon>
        <taxon>Oomycota</taxon>
        <taxon>Peronosporomycetes</taxon>
        <taxon>Peronosporales</taxon>
        <taxon>Peronosporaceae</taxon>
        <taxon>Phytophthora</taxon>
    </lineage>
</organism>
<keyword evidence="2" id="KW-1185">Reference proteome</keyword>
<gene>
    <name evidence="1" type="ORF">GN244_ATG08579</name>
</gene>
<sequence>MKHWRVISGQKSVKLSWALALRTMSAIGWNSTTTTTSSPPLAKTVHSSKKLYSMRKEVNRNYLEAHTKFSASGQNDNEYCNFVKGRGDVLYLRKWLSVSKLRINRSARPSANCYLLCNRKKNWPE</sequence>
<evidence type="ECO:0000313" key="1">
    <source>
        <dbReference type="EMBL" id="KAF4039284.1"/>
    </source>
</evidence>
<protein>
    <submittedName>
        <fullName evidence="1">Uncharacterized protein</fullName>
    </submittedName>
</protein>
<reference evidence="1" key="1">
    <citation type="submission" date="2020-04" db="EMBL/GenBank/DDBJ databases">
        <title>Hybrid Assembly of Korean Phytophthora infestans isolates.</title>
        <authorList>
            <person name="Prokchorchik M."/>
            <person name="Lee Y."/>
            <person name="Seo J."/>
            <person name="Cho J.-H."/>
            <person name="Park Y.-E."/>
            <person name="Jang D.-C."/>
            <person name="Im J.-S."/>
            <person name="Choi J.-G."/>
            <person name="Park H.-J."/>
            <person name="Lee G.-B."/>
            <person name="Lee Y.-G."/>
            <person name="Hong S.-Y."/>
            <person name="Cho K."/>
            <person name="Sohn K.H."/>
        </authorList>
    </citation>
    <scope>NUCLEOTIDE SEQUENCE</scope>
    <source>
        <strain evidence="1">KR_1_A1</strain>
    </source>
</reference>
<comment type="caution">
    <text evidence="1">The sequence shown here is derived from an EMBL/GenBank/DDBJ whole genome shotgun (WGS) entry which is preliminary data.</text>
</comment>